<organism evidence="1 2">
    <name type="scientific">Alteromonas macleodii</name>
    <name type="common">Pseudoalteromonas macleodii</name>
    <dbReference type="NCBI Taxonomy" id="28108"/>
    <lineage>
        <taxon>Bacteria</taxon>
        <taxon>Pseudomonadati</taxon>
        <taxon>Pseudomonadota</taxon>
        <taxon>Gammaproteobacteria</taxon>
        <taxon>Alteromonadales</taxon>
        <taxon>Alteromonadaceae</taxon>
        <taxon>Alteromonas/Salinimonas group</taxon>
        <taxon>Alteromonas</taxon>
    </lineage>
</organism>
<dbReference type="Proteomes" id="UP000095392">
    <property type="component" value="Unassembled WGS sequence"/>
</dbReference>
<keyword evidence="2" id="KW-1185">Reference proteome</keyword>
<evidence type="ECO:0000313" key="1">
    <source>
        <dbReference type="EMBL" id="OES29062.1"/>
    </source>
</evidence>
<protein>
    <submittedName>
        <fullName evidence="1">Uncharacterized protein</fullName>
    </submittedName>
</protein>
<dbReference type="AlphaFoldDB" id="A0AB36FNZ6"/>
<sequence>MKKLTVDIKAAITYFTARLIFQRSAACDLFNSRYCPMGIFLFAHRRVLGRFGR</sequence>
<gene>
    <name evidence="1" type="ORF">BFV95_3364</name>
</gene>
<comment type="caution">
    <text evidence="1">The sequence shown here is derived from an EMBL/GenBank/DDBJ whole genome shotgun (WGS) entry which is preliminary data.</text>
</comment>
<evidence type="ECO:0000313" key="2">
    <source>
        <dbReference type="Proteomes" id="UP000095392"/>
    </source>
</evidence>
<proteinExistence type="predicted"/>
<dbReference type="EMBL" id="MIPY01000021">
    <property type="protein sequence ID" value="OES29062.1"/>
    <property type="molecule type" value="Genomic_DNA"/>
</dbReference>
<name>A0AB36FNZ6_ALTMA</name>
<accession>A0AB36FNZ6</accession>
<reference evidence="1 2" key="1">
    <citation type="submission" date="2016-09" db="EMBL/GenBank/DDBJ databases">
        <title>Draft Genome Sequence of four Alteromonas macleodii strains isolated from copper coupons and grown long-term at elevated copper levels.</title>
        <authorList>
            <person name="Cusick K."/>
            <person name="Dale J."/>
            <person name="Little B."/>
            <person name="Biffinger J."/>
        </authorList>
    </citation>
    <scope>NUCLEOTIDE SEQUENCE [LARGE SCALE GENOMIC DNA]</scope>
    <source>
        <strain evidence="1 2">KCP01</strain>
    </source>
</reference>